<dbReference type="EMBL" id="MU150437">
    <property type="protein sequence ID" value="KAF9456310.1"/>
    <property type="molecule type" value="Genomic_DNA"/>
</dbReference>
<accession>A0A9P6CBR0</accession>
<dbReference type="InterPro" id="IPR010982">
    <property type="entry name" value="Lambda_DNA-bd_dom_sf"/>
</dbReference>
<proteinExistence type="inferred from homology"/>
<evidence type="ECO:0000256" key="1">
    <source>
        <dbReference type="ARBA" id="ARBA00009802"/>
    </source>
</evidence>
<feature type="domain" description="HTH cro/C1-type" evidence="3">
    <location>
        <begin position="10"/>
        <end position="65"/>
    </location>
</feature>
<dbReference type="Gene3D" id="1.10.260.40">
    <property type="entry name" value="lambda repressor-like DNA-binding domains"/>
    <property type="match status" value="1"/>
</dbReference>
<evidence type="ECO:0000313" key="4">
    <source>
        <dbReference type="EMBL" id="KAF9456310.1"/>
    </source>
</evidence>
<name>A0A9P6CBR0_9AGAR</name>
<comment type="similarity">
    <text evidence="1">Belongs to the MBF1 family.</text>
</comment>
<comment type="caution">
    <text evidence="4">The sequence shown here is derived from an EMBL/GenBank/DDBJ whole genome shotgun (WGS) entry which is preliminary data.</text>
</comment>
<dbReference type="OrthoDB" id="3226546at2759"/>
<dbReference type="Pfam" id="PF13560">
    <property type="entry name" value="HTH_31"/>
    <property type="match status" value="1"/>
</dbReference>
<evidence type="ECO:0000313" key="5">
    <source>
        <dbReference type="Proteomes" id="UP000807353"/>
    </source>
</evidence>
<dbReference type="SMART" id="SM00530">
    <property type="entry name" value="HTH_XRE"/>
    <property type="match status" value="1"/>
</dbReference>
<sequence>MAPQDPLCSAVASAKEKSGLSYAQIAQRIGNSEQHVIDVCTGKTRPTTAEFDALAKALGITSGVPATTAHATA</sequence>
<dbReference type="Proteomes" id="UP000807353">
    <property type="component" value="Unassembled WGS sequence"/>
</dbReference>
<dbReference type="CDD" id="cd00093">
    <property type="entry name" value="HTH_XRE"/>
    <property type="match status" value="1"/>
</dbReference>
<reference evidence="4" key="1">
    <citation type="submission" date="2020-11" db="EMBL/GenBank/DDBJ databases">
        <authorList>
            <consortium name="DOE Joint Genome Institute"/>
            <person name="Ahrendt S."/>
            <person name="Riley R."/>
            <person name="Andreopoulos W."/>
            <person name="Labutti K."/>
            <person name="Pangilinan J."/>
            <person name="Ruiz-Duenas F.J."/>
            <person name="Barrasa J.M."/>
            <person name="Sanchez-Garcia M."/>
            <person name="Camarero S."/>
            <person name="Miyauchi S."/>
            <person name="Serrano A."/>
            <person name="Linde D."/>
            <person name="Babiker R."/>
            <person name="Drula E."/>
            <person name="Ayuso-Fernandez I."/>
            <person name="Pacheco R."/>
            <person name="Padilla G."/>
            <person name="Ferreira P."/>
            <person name="Barriuso J."/>
            <person name="Kellner H."/>
            <person name="Castanera R."/>
            <person name="Alfaro M."/>
            <person name="Ramirez L."/>
            <person name="Pisabarro A.G."/>
            <person name="Kuo A."/>
            <person name="Tritt A."/>
            <person name="Lipzen A."/>
            <person name="He G."/>
            <person name="Yan M."/>
            <person name="Ng V."/>
            <person name="Cullen D."/>
            <person name="Martin F."/>
            <person name="Rosso M.-N."/>
            <person name="Henrissat B."/>
            <person name="Hibbett D."/>
            <person name="Martinez A.T."/>
            <person name="Grigoriev I.V."/>
        </authorList>
    </citation>
    <scope>NUCLEOTIDE SEQUENCE</scope>
    <source>
        <strain evidence="4">CBS 247.69</strain>
    </source>
</reference>
<dbReference type="SUPFAM" id="SSF47413">
    <property type="entry name" value="lambda repressor-like DNA-binding domains"/>
    <property type="match status" value="1"/>
</dbReference>
<evidence type="ECO:0000259" key="3">
    <source>
        <dbReference type="SMART" id="SM00530"/>
    </source>
</evidence>
<dbReference type="GO" id="GO:0003677">
    <property type="term" value="F:DNA binding"/>
    <property type="evidence" value="ECO:0007669"/>
    <property type="project" value="InterPro"/>
</dbReference>
<evidence type="ECO:0000256" key="2">
    <source>
        <dbReference type="ARBA" id="ARBA00035107"/>
    </source>
</evidence>
<dbReference type="InterPro" id="IPR001387">
    <property type="entry name" value="Cro/C1-type_HTH"/>
</dbReference>
<dbReference type="AlphaFoldDB" id="A0A9P6CBR0"/>
<gene>
    <name evidence="4" type="ORF">BDZ94DRAFT_1315270</name>
</gene>
<organism evidence="4 5">
    <name type="scientific">Collybia nuda</name>
    <dbReference type="NCBI Taxonomy" id="64659"/>
    <lineage>
        <taxon>Eukaryota</taxon>
        <taxon>Fungi</taxon>
        <taxon>Dikarya</taxon>
        <taxon>Basidiomycota</taxon>
        <taxon>Agaricomycotina</taxon>
        <taxon>Agaricomycetes</taxon>
        <taxon>Agaricomycetidae</taxon>
        <taxon>Agaricales</taxon>
        <taxon>Tricholomatineae</taxon>
        <taxon>Clitocybaceae</taxon>
        <taxon>Collybia</taxon>
    </lineage>
</organism>
<protein>
    <recommendedName>
        <fullName evidence="3">HTH cro/C1-type domain-containing protein</fullName>
    </recommendedName>
</protein>
<comment type="function">
    <text evidence="2">Transcriptional coactivator that stimulates GCN4-dependent transcriptional activity by bridging the DNA-binding region of GCN4 and TBP (SPT15), thereby recruiting TBP to GCN4-bound promoters. Involved in induction of the ribosome quality control (RQC) pathway; a pathway that degrades nascent peptide chains during problematic translation. Required to prevent stalled ribosomes from frameshifting.</text>
</comment>
<keyword evidence="5" id="KW-1185">Reference proteome</keyword>